<accession>A0A8S1IJV4</accession>
<proteinExistence type="predicted"/>
<protein>
    <submittedName>
        <fullName evidence="2">Uncharacterized protein</fullName>
    </submittedName>
</protein>
<sequence>MVLPGPHTPPLSTDHLPSIEQSAGTQRAPPLRATSNISFGEARPSTKPAQHSPHNAIQPPPPASRDDVCPFLARLLSRKWGAGHSSHNNAAHHLQTGVRFQKNVVEHGAVKY</sequence>
<dbReference type="AlphaFoldDB" id="A0A8S1IJV4"/>
<dbReference type="Proteomes" id="UP000708148">
    <property type="component" value="Unassembled WGS sequence"/>
</dbReference>
<evidence type="ECO:0000256" key="1">
    <source>
        <dbReference type="SAM" id="MobiDB-lite"/>
    </source>
</evidence>
<evidence type="ECO:0000313" key="3">
    <source>
        <dbReference type="Proteomes" id="UP000708148"/>
    </source>
</evidence>
<name>A0A8S1IJV4_9CHLO</name>
<evidence type="ECO:0000313" key="2">
    <source>
        <dbReference type="EMBL" id="CAD7694639.1"/>
    </source>
</evidence>
<gene>
    <name evidence="2" type="ORF">OSTQU699_LOCUS2</name>
</gene>
<feature type="region of interest" description="Disordered" evidence="1">
    <location>
        <begin position="1"/>
        <end position="68"/>
    </location>
</feature>
<reference evidence="2" key="1">
    <citation type="submission" date="2020-12" db="EMBL/GenBank/DDBJ databases">
        <authorList>
            <person name="Iha C."/>
        </authorList>
    </citation>
    <scope>NUCLEOTIDE SEQUENCE</scope>
</reference>
<organism evidence="2 3">
    <name type="scientific">Ostreobium quekettii</name>
    <dbReference type="NCBI Taxonomy" id="121088"/>
    <lineage>
        <taxon>Eukaryota</taxon>
        <taxon>Viridiplantae</taxon>
        <taxon>Chlorophyta</taxon>
        <taxon>core chlorophytes</taxon>
        <taxon>Ulvophyceae</taxon>
        <taxon>TCBD clade</taxon>
        <taxon>Bryopsidales</taxon>
        <taxon>Ostreobineae</taxon>
        <taxon>Ostreobiaceae</taxon>
        <taxon>Ostreobium</taxon>
    </lineage>
</organism>
<keyword evidence="3" id="KW-1185">Reference proteome</keyword>
<dbReference type="EMBL" id="CAJHUC010000002">
    <property type="protein sequence ID" value="CAD7694639.1"/>
    <property type="molecule type" value="Genomic_DNA"/>
</dbReference>
<comment type="caution">
    <text evidence="2">The sequence shown here is derived from an EMBL/GenBank/DDBJ whole genome shotgun (WGS) entry which is preliminary data.</text>
</comment>